<reference evidence="1" key="1">
    <citation type="submission" date="2016-02" db="EMBL/GenBank/DDBJ databases">
        <title>WGS assembly of Manihot esculenta.</title>
        <authorList>
            <person name="Bredeson J.V."/>
            <person name="Prochnik S.E."/>
            <person name="Lyons J.B."/>
            <person name="Schmutz J."/>
            <person name="Grimwood J."/>
            <person name="Vrebalov J."/>
            <person name="Bart R.S."/>
            <person name="Amuge T."/>
            <person name="Ferguson M.E."/>
            <person name="Green R."/>
            <person name="Putnam N."/>
            <person name="Stites J."/>
            <person name="Rounsley S."/>
            <person name="Rokhsar D.S."/>
        </authorList>
    </citation>
    <scope>NUCLEOTIDE SEQUENCE [LARGE SCALE GENOMIC DNA]</scope>
    <source>
        <tissue evidence="1">Leaf</tissue>
    </source>
</reference>
<organism evidence="1">
    <name type="scientific">Manihot esculenta</name>
    <name type="common">Cassava</name>
    <name type="synonym">Jatropha manihot</name>
    <dbReference type="NCBI Taxonomy" id="3983"/>
    <lineage>
        <taxon>Eukaryota</taxon>
        <taxon>Viridiplantae</taxon>
        <taxon>Streptophyta</taxon>
        <taxon>Embryophyta</taxon>
        <taxon>Tracheophyta</taxon>
        <taxon>Spermatophyta</taxon>
        <taxon>Magnoliopsida</taxon>
        <taxon>eudicotyledons</taxon>
        <taxon>Gunneridae</taxon>
        <taxon>Pentapetalae</taxon>
        <taxon>rosids</taxon>
        <taxon>fabids</taxon>
        <taxon>Malpighiales</taxon>
        <taxon>Euphorbiaceae</taxon>
        <taxon>Crotonoideae</taxon>
        <taxon>Manihoteae</taxon>
        <taxon>Manihot</taxon>
    </lineage>
</organism>
<dbReference type="AlphaFoldDB" id="A0A2C9UTR0"/>
<accession>A0A2C9UTR0</accession>
<name>A0A2C9UTR0_MANES</name>
<gene>
    <name evidence="1" type="ORF">MANES_12G014200</name>
</gene>
<evidence type="ECO:0000313" key="1">
    <source>
        <dbReference type="EMBL" id="OAY34363.1"/>
    </source>
</evidence>
<sequence length="48" mass="5671">MQVFPINILKILSPLHGKPTDRINFFMVYNRKQRQLIKFPKKQVSSGI</sequence>
<protein>
    <submittedName>
        <fullName evidence="1">Uncharacterized protein</fullName>
    </submittedName>
</protein>
<proteinExistence type="predicted"/>
<dbReference type="EMBL" id="CM004398">
    <property type="protein sequence ID" value="OAY34363.1"/>
    <property type="molecule type" value="Genomic_DNA"/>
</dbReference>